<keyword evidence="1" id="KW-0413">Isomerase</keyword>
<dbReference type="Proteomes" id="UP001209535">
    <property type="component" value="Unassembled WGS sequence"/>
</dbReference>
<dbReference type="PANTHER" id="PTHR43489">
    <property type="entry name" value="ISOMERASE"/>
    <property type="match status" value="1"/>
</dbReference>
<dbReference type="InterPro" id="IPR026040">
    <property type="entry name" value="HyI-like"/>
</dbReference>
<organism evidence="3 4">
    <name type="scientific">Albidovulum salinarum</name>
    <dbReference type="NCBI Taxonomy" id="2984153"/>
    <lineage>
        <taxon>Bacteria</taxon>
        <taxon>Pseudomonadati</taxon>
        <taxon>Pseudomonadota</taxon>
        <taxon>Alphaproteobacteria</taxon>
        <taxon>Rhodobacterales</taxon>
        <taxon>Paracoccaceae</taxon>
        <taxon>Albidovulum</taxon>
    </lineage>
</organism>
<comment type="caution">
    <text evidence="3">The sequence shown here is derived from an EMBL/GenBank/DDBJ whole genome shotgun (WGS) entry which is preliminary data.</text>
</comment>
<gene>
    <name evidence="3" type="ORF">OEZ60_05645</name>
</gene>
<dbReference type="PIRSF" id="PIRSF006241">
    <property type="entry name" value="HyI"/>
    <property type="match status" value="1"/>
</dbReference>
<dbReference type="RefSeq" id="WP_263334055.1">
    <property type="nucleotide sequence ID" value="NZ_JAOVQO010000004.1"/>
</dbReference>
<protein>
    <submittedName>
        <fullName evidence="3">TIM barrel protein</fullName>
    </submittedName>
</protein>
<evidence type="ECO:0000313" key="4">
    <source>
        <dbReference type="Proteomes" id="UP001209535"/>
    </source>
</evidence>
<dbReference type="InterPro" id="IPR036237">
    <property type="entry name" value="Xyl_isomerase-like_sf"/>
</dbReference>
<feature type="domain" description="Xylose isomerase-like TIM barrel" evidence="2">
    <location>
        <begin position="21"/>
        <end position="249"/>
    </location>
</feature>
<evidence type="ECO:0000259" key="2">
    <source>
        <dbReference type="Pfam" id="PF01261"/>
    </source>
</evidence>
<keyword evidence="4" id="KW-1185">Reference proteome</keyword>
<name>A0ABT2X0M8_9RHOB</name>
<dbReference type="InterPro" id="IPR013022">
    <property type="entry name" value="Xyl_isomerase-like_TIM-brl"/>
</dbReference>
<evidence type="ECO:0000256" key="1">
    <source>
        <dbReference type="ARBA" id="ARBA00023235"/>
    </source>
</evidence>
<proteinExistence type="predicted"/>
<dbReference type="SUPFAM" id="SSF51658">
    <property type="entry name" value="Xylose isomerase-like"/>
    <property type="match status" value="1"/>
</dbReference>
<dbReference type="Pfam" id="PF01261">
    <property type="entry name" value="AP_endonuc_2"/>
    <property type="match status" value="1"/>
</dbReference>
<dbReference type="InterPro" id="IPR050417">
    <property type="entry name" value="Sugar_Epim/Isomerase"/>
</dbReference>
<sequence length="249" mass="27406">MPKFCANLSWLFPELPLMDRFKAAKEAGFDAVEVLFPYDCAAQEMRDQLVWNSLTFVLMNYPPPNATGGPQGFAAVPGLEDRFRRDFDRALRFAHVLKPRHIHIMAGVADGPEAEATFTENLRWAAARAPGQSLTIEPINRHDKPGYFLHDYDTAARVLDAVAAPNLALQFDAYHAHRITGDVPGAWAAHGHRAAHVQVAGFPGRHEPQGGEIDYPAFFARLDAEGYAGWVSAEYAPAAATAEGLGWLR</sequence>
<reference evidence="3 4" key="1">
    <citation type="submission" date="2022-10" db="EMBL/GenBank/DDBJ databases">
        <title>Defluviimonas sp. nov., isolated from ocean surface sediments.</title>
        <authorList>
            <person name="He W."/>
            <person name="Wang L."/>
            <person name="Zhang D.-F."/>
        </authorList>
    </citation>
    <scope>NUCLEOTIDE SEQUENCE [LARGE SCALE GENOMIC DNA]</scope>
    <source>
        <strain evidence="3 4">WL0024</strain>
    </source>
</reference>
<dbReference type="EMBL" id="JAOVQO010000004">
    <property type="protein sequence ID" value="MCU9847484.1"/>
    <property type="molecule type" value="Genomic_DNA"/>
</dbReference>
<accession>A0ABT2X0M8</accession>
<evidence type="ECO:0000313" key="3">
    <source>
        <dbReference type="EMBL" id="MCU9847484.1"/>
    </source>
</evidence>
<dbReference type="PANTHER" id="PTHR43489:SF6">
    <property type="entry name" value="HYDROXYPYRUVATE ISOMERASE-RELATED"/>
    <property type="match status" value="1"/>
</dbReference>
<dbReference type="Gene3D" id="3.20.20.150">
    <property type="entry name" value="Divalent-metal-dependent TIM barrel enzymes"/>
    <property type="match status" value="1"/>
</dbReference>